<evidence type="ECO:0000256" key="12">
    <source>
        <dbReference type="SAM" id="Phobius"/>
    </source>
</evidence>
<dbReference type="Pfam" id="PF03839">
    <property type="entry name" value="Sec62"/>
    <property type="match status" value="1"/>
</dbReference>
<keyword evidence="9" id="KW-0811">Translocation</keyword>
<gene>
    <name evidence="13" type="primary">ORF6964</name>
</gene>
<evidence type="ECO:0000256" key="6">
    <source>
        <dbReference type="ARBA" id="ARBA00022824"/>
    </source>
</evidence>
<evidence type="ECO:0000256" key="5">
    <source>
        <dbReference type="ARBA" id="ARBA00022692"/>
    </source>
</evidence>
<sequence>MADKKKGKQRKTEEDKPTKEEYAVAKYLRFNLPVREGKLHGMEVKCFFGNVAVDKLLASKWSATKNKKDPLFTNRNSCVAYLLRLLEMGLFHRAEREPRKRDKDKERPKRKKKEKEGEKEEPAEEELRERKGKKDRKGKRDKEETPADDEAEKKLELVKKVEKKDDKKKKEKRLKLIMPEQQFFEDGDEIYVWIYDPVNAKTFFIGLLMVLGAIALCMFPLWPEEVRIGVYYLSLALAGFVGFILSLVVVRLILFCMIWVLTLGKHHFWLLPNLTEDVGFFDSFRPLYKHDVVNRSSEAKLSDGGKKKKKGEEDKQEAVKKKEKSSDKDDSDEFELIKKEDLDQNGVKDENDFDKNEEDDEGDIDNEDIENDYDDNEAEEDEIDEDEDNNDEELGDGDEKVDEEEDEENISEEQRDKAKKTK</sequence>
<protein>
    <recommendedName>
        <fullName evidence="3">Translocation protein SEC62</fullName>
    </recommendedName>
</protein>
<dbReference type="InterPro" id="IPR004728">
    <property type="entry name" value="Sec62"/>
</dbReference>
<evidence type="ECO:0000256" key="7">
    <source>
        <dbReference type="ARBA" id="ARBA00022927"/>
    </source>
</evidence>
<feature type="transmembrane region" description="Helical" evidence="12">
    <location>
        <begin position="203"/>
        <end position="222"/>
    </location>
</feature>
<comment type="subcellular location">
    <subcellularLocation>
        <location evidence="1">Endoplasmic reticulum membrane</location>
        <topology evidence="1">Multi-pass membrane protein</topology>
    </subcellularLocation>
</comment>
<comment type="similarity">
    <text evidence="2">Belongs to the SEC62 family.</text>
</comment>
<accession>A0A0B6Y0A8</accession>
<evidence type="ECO:0000256" key="8">
    <source>
        <dbReference type="ARBA" id="ARBA00022989"/>
    </source>
</evidence>
<keyword evidence="4" id="KW-0813">Transport</keyword>
<feature type="compositionally biased region" description="Basic and acidic residues" evidence="11">
    <location>
        <begin position="138"/>
        <end position="149"/>
    </location>
</feature>
<evidence type="ECO:0000256" key="9">
    <source>
        <dbReference type="ARBA" id="ARBA00023010"/>
    </source>
</evidence>
<evidence type="ECO:0000256" key="1">
    <source>
        <dbReference type="ARBA" id="ARBA00004477"/>
    </source>
</evidence>
<organism evidence="13">
    <name type="scientific">Arion vulgaris</name>
    <dbReference type="NCBI Taxonomy" id="1028688"/>
    <lineage>
        <taxon>Eukaryota</taxon>
        <taxon>Metazoa</taxon>
        <taxon>Spiralia</taxon>
        <taxon>Lophotrochozoa</taxon>
        <taxon>Mollusca</taxon>
        <taxon>Gastropoda</taxon>
        <taxon>Heterobranchia</taxon>
        <taxon>Euthyneura</taxon>
        <taxon>Panpulmonata</taxon>
        <taxon>Eupulmonata</taxon>
        <taxon>Stylommatophora</taxon>
        <taxon>Helicina</taxon>
        <taxon>Arionoidea</taxon>
        <taxon>Arionidae</taxon>
        <taxon>Arion</taxon>
    </lineage>
</organism>
<feature type="region of interest" description="Disordered" evidence="11">
    <location>
        <begin position="299"/>
        <end position="422"/>
    </location>
</feature>
<feature type="compositionally biased region" description="Basic and acidic residues" evidence="11">
    <location>
        <begin position="299"/>
        <end position="328"/>
    </location>
</feature>
<evidence type="ECO:0000256" key="3">
    <source>
        <dbReference type="ARBA" id="ARBA00021257"/>
    </source>
</evidence>
<reference evidence="13" key="1">
    <citation type="submission" date="2014-12" db="EMBL/GenBank/DDBJ databases">
        <title>Insight into the proteome of Arion vulgaris.</title>
        <authorList>
            <person name="Aradska J."/>
            <person name="Bulat T."/>
            <person name="Smidak R."/>
            <person name="Sarate P."/>
            <person name="Gangsoo J."/>
            <person name="Sialana F."/>
            <person name="Bilban M."/>
            <person name="Lubec G."/>
        </authorList>
    </citation>
    <scope>NUCLEOTIDE SEQUENCE</scope>
    <source>
        <tissue evidence="13">Skin</tissue>
    </source>
</reference>
<feature type="compositionally biased region" description="Basic and acidic residues" evidence="11">
    <location>
        <begin position="96"/>
        <end position="107"/>
    </location>
</feature>
<keyword evidence="7" id="KW-0653">Protein transport</keyword>
<proteinExistence type="inferred from homology"/>
<evidence type="ECO:0000256" key="4">
    <source>
        <dbReference type="ARBA" id="ARBA00022448"/>
    </source>
</evidence>
<dbReference type="AlphaFoldDB" id="A0A0B6Y0A8"/>
<evidence type="ECO:0000256" key="2">
    <source>
        <dbReference type="ARBA" id="ARBA00010604"/>
    </source>
</evidence>
<feature type="compositionally biased region" description="Basic and acidic residues" evidence="11">
    <location>
        <begin position="114"/>
        <end position="129"/>
    </location>
</feature>
<feature type="compositionally biased region" description="Acidic residues" evidence="11">
    <location>
        <begin position="355"/>
        <end position="411"/>
    </location>
</feature>
<dbReference type="PANTHER" id="PTHR12443">
    <property type="entry name" value="TRANSLOCATION PROTEIN SEC62"/>
    <property type="match status" value="1"/>
</dbReference>
<dbReference type="EMBL" id="HACG01002371">
    <property type="protein sequence ID" value="CEK49236.1"/>
    <property type="molecule type" value="Transcribed_RNA"/>
</dbReference>
<name>A0A0B6Y0A8_9EUPU</name>
<keyword evidence="10 12" id="KW-0472">Membrane</keyword>
<dbReference type="GO" id="GO:0005789">
    <property type="term" value="C:endoplasmic reticulum membrane"/>
    <property type="evidence" value="ECO:0007669"/>
    <property type="project" value="UniProtKB-SubCell"/>
</dbReference>
<dbReference type="GO" id="GO:0031204">
    <property type="term" value="P:post-translational protein targeting to membrane, translocation"/>
    <property type="evidence" value="ECO:0007669"/>
    <property type="project" value="TreeGrafter"/>
</dbReference>
<keyword evidence="5 12" id="KW-0812">Transmembrane</keyword>
<feature type="region of interest" description="Disordered" evidence="11">
    <location>
        <begin position="96"/>
        <end position="149"/>
    </location>
</feature>
<keyword evidence="8 12" id="KW-1133">Transmembrane helix</keyword>
<feature type="transmembrane region" description="Helical" evidence="12">
    <location>
        <begin position="228"/>
        <end position="261"/>
    </location>
</feature>
<dbReference type="PANTHER" id="PTHR12443:SF9">
    <property type="entry name" value="TRANSLOCATION PROTEIN SEC62"/>
    <property type="match status" value="1"/>
</dbReference>
<evidence type="ECO:0000313" key="13">
    <source>
        <dbReference type="EMBL" id="CEK49236.1"/>
    </source>
</evidence>
<evidence type="ECO:0000256" key="11">
    <source>
        <dbReference type="SAM" id="MobiDB-lite"/>
    </source>
</evidence>
<evidence type="ECO:0000256" key="10">
    <source>
        <dbReference type="ARBA" id="ARBA00023136"/>
    </source>
</evidence>
<keyword evidence="6" id="KW-0256">Endoplasmic reticulum</keyword>
<feature type="compositionally biased region" description="Basic and acidic residues" evidence="11">
    <location>
        <begin position="335"/>
        <end position="354"/>
    </location>
</feature>